<keyword evidence="1" id="KW-0812">Transmembrane</keyword>
<evidence type="ECO:0000259" key="2">
    <source>
        <dbReference type="Pfam" id="PF04892"/>
    </source>
</evidence>
<evidence type="ECO:0000313" key="4">
    <source>
        <dbReference type="Proteomes" id="UP000253090"/>
    </source>
</evidence>
<dbReference type="AlphaFoldDB" id="A0A369B8B2"/>
<dbReference type="InterPro" id="IPR006976">
    <property type="entry name" value="VanZ-like"/>
</dbReference>
<accession>A0A369B8B2</accession>
<keyword evidence="1" id="KW-1133">Transmembrane helix</keyword>
<proteinExistence type="predicted"/>
<dbReference type="EMBL" id="QPJW01000008">
    <property type="protein sequence ID" value="RCX17661.1"/>
    <property type="molecule type" value="Genomic_DNA"/>
</dbReference>
<evidence type="ECO:0000313" key="3">
    <source>
        <dbReference type="EMBL" id="RCX17661.1"/>
    </source>
</evidence>
<keyword evidence="1" id="KW-0472">Membrane</keyword>
<feature type="transmembrane region" description="Helical" evidence="1">
    <location>
        <begin position="93"/>
        <end position="116"/>
    </location>
</feature>
<dbReference type="Pfam" id="PF04892">
    <property type="entry name" value="VanZ"/>
    <property type="match status" value="1"/>
</dbReference>
<dbReference type="Proteomes" id="UP000253090">
    <property type="component" value="Unassembled WGS sequence"/>
</dbReference>
<reference evidence="3 4" key="1">
    <citation type="submission" date="2018-07" db="EMBL/GenBank/DDBJ databases">
        <title>Genomic Encyclopedia of Type Strains, Phase III (KMG-III): the genomes of soil and plant-associated and newly described type strains.</title>
        <authorList>
            <person name="Whitman W."/>
        </authorList>
    </citation>
    <scope>NUCLEOTIDE SEQUENCE [LARGE SCALE GENOMIC DNA]</scope>
    <source>
        <strain evidence="3 4">CECT 8333</strain>
    </source>
</reference>
<organism evidence="3 4">
    <name type="scientific">Fontibacillus phaseoli</name>
    <dbReference type="NCBI Taxonomy" id="1416533"/>
    <lineage>
        <taxon>Bacteria</taxon>
        <taxon>Bacillati</taxon>
        <taxon>Bacillota</taxon>
        <taxon>Bacilli</taxon>
        <taxon>Bacillales</taxon>
        <taxon>Paenibacillaceae</taxon>
        <taxon>Fontibacillus</taxon>
    </lineage>
</organism>
<feature type="transmembrane region" description="Helical" evidence="1">
    <location>
        <begin position="66"/>
        <end position="86"/>
    </location>
</feature>
<dbReference type="OrthoDB" id="4822551at2"/>
<feature type="transmembrane region" description="Helical" evidence="1">
    <location>
        <begin position="148"/>
        <end position="169"/>
    </location>
</feature>
<sequence length="312" mass="34898">MNTQQRKLVFSITVLYTMLILYFIFFAFGRTGTVEHMTGYTFIFLPDNFYKLPSVSDLLHPTLMDFVGFGNTVAFIPFGILIPMLYRTRFIRFISLFFLSILVVETIQALTLLGSFDMNDAIQNSLGAAVGFGAYKFGVRTNNVWRNMITIGVSMIVLLAGLWVACGLVDKAFTKHEGPVVALNELKDSSGDTSTGTDLYSFKIGGQNIEPQHNVFSAGGKKVETYTYALGKKQLVLSGYYGIPDDPSGDFSGSISISVDGHELLSNSEEYQRREPEKFEIPLESAGELSITLEGNEQLWDIGFREMKYFWN</sequence>
<feature type="transmembrane region" description="Helical" evidence="1">
    <location>
        <begin position="7"/>
        <end position="28"/>
    </location>
</feature>
<dbReference type="RefSeq" id="WP_114497773.1">
    <property type="nucleotide sequence ID" value="NZ_QPJW01000008.1"/>
</dbReference>
<comment type="caution">
    <text evidence="3">The sequence shown here is derived from an EMBL/GenBank/DDBJ whole genome shotgun (WGS) entry which is preliminary data.</text>
</comment>
<name>A0A369B8B2_9BACL</name>
<evidence type="ECO:0000256" key="1">
    <source>
        <dbReference type="SAM" id="Phobius"/>
    </source>
</evidence>
<protein>
    <submittedName>
        <fullName evidence="3">VanZ like protein</fullName>
    </submittedName>
</protein>
<keyword evidence="4" id="KW-1185">Reference proteome</keyword>
<gene>
    <name evidence="3" type="ORF">DFP94_10819</name>
</gene>
<feature type="domain" description="VanZ-like" evidence="2">
    <location>
        <begin position="14"/>
        <end position="137"/>
    </location>
</feature>